<feature type="repeat" description="WD" evidence="1">
    <location>
        <begin position="175"/>
        <end position="194"/>
    </location>
</feature>
<dbReference type="AlphaFoldDB" id="A0A8E2DW66"/>
<keyword evidence="1" id="KW-0853">WD repeat</keyword>
<evidence type="ECO:0000313" key="3">
    <source>
        <dbReference type="Proteomes" id="UP000250266"/>
    </source>
</evidence>
<protein>
    <submittedName>
        <fullName evidence="2">Uncharacterized protein</fullName>
    </submittedName>
</protein>
<organism evidence="2 3">
    <name type="scientific">Lepidopterella palustris CBS 459.81</name>
    <dbReference type="NCBI Taxonomy" id="1314670"/>
    <lineage>
        <taxon>Eukaryota</taxon>
        <taxon>Fungi</taxon>
        <taxon>Dikarya</taxon>
        <taxon>Ascomycota</taxon>
        <taxon>Pezizomycotina</taxon>
        <taxon>Dothideomycetes</taxon>
        <taxon>Pleosporomycetidae</taxon>
        <taxon>Mytilinidiales</taxon>
        <taxon>Argynnaceae</taxon>
        <taxon>Lepidopterella</taxon>
    </lineage>
</organism>
<keyword evidence="3" id="KW-1185">Reference proteome</keyword>
<dbReference type="InterPro" id="IPR001680">
    <property type="entry name" value="WD40_rpt"/>
</dbReference>
<gene>
    <name evidence="2" type="ORF">K432DRAFT_35383</name>
</gene>
<name>A0A8E2DW66_9PEZI</name>
<evidence type="ECO:0000313" key="2">
    <source>
        <dbReference type="EMBL" id="OCK72901.1"/>
    </source>
</evidence>
<proteinExistence type="predicted"/>
<dbReference type="EMBL" id="KV746210">
    <property type="protein sequence ID" value="OCK72901.1"/>
    <property type="molecule type" value="Genomic_DNA"/>
</dbReference>
<dbReference type="PROSITE" id="PS50082">
    <property type="entry name" value="WD_REPEATS_2"/>
    <property type="match status" value="1"/>
</dbReference>
<dbReference type="PROSITE" id="PS50294">
    <property type="entry name" value="WD_REPEATS_REGION"/>
    <property type="match status" value="1"/>
</dbReference>
<accession>A0A8E2DW66</accession>
<evidence type="ECO:0000256" key="1">
    <source>
        <dbReference type="PROSITE-ProRule" id="PRU00221"/>
    </source>
</evidence>
<dbReference type="OrthoDB" id="5421599at2759"/>
<dbReference type="Proteomes" id="UP000250266">
    <property type="component" value="Unassembled WGS sequence"/>
</dbReference>
<sequence length="194" mass="22419">MSSSLRRDICTLHAPGTLTSTIDRSRVDYFLPKELQNECRFWVQHLQRGQTHFLVDMQLQVQVYTFLKEYFLYWLEALSLMSKPTGSIRALISLEDLINEFPVHQELRDIVYDAKRFALRNVWIIEHAPLQLYYSALCFAPSASVVRRHFQREMSARICSGVDIRESWGALLVTLEGHLNSVNAVAFSPDGKLV</sequence>
<feature type="non-terminal residue" evidence="2">
    <location>
        <position position="1"/>
    </location>
</feature>
<reference evidence="2 3" key="1">
    <citation type="journal article" date="2016" name="Nat. Commun.">
        <title>Ectomycorrhizal ecology is imprinted in the genome of the dominant symbiotic fungus Cenococcum geophilum.</title>
        <authorList>
            <consortium name="DOE Joint Genome Institute"/>
            <person name="Peter M."/>
            <person name="Kohler A."/>
            <person name="Ohm R.A."/>
            <person name="Kuo A."/>
            <person name="Krutzmann J."/>
            <person name="Morin E."/>
            <person name="Arend M."/>
            <person name="Barry K.W."/>
            <person name="Binder M."/>
            <person name="Choi C."/>
            <person name="Clum A."/>
            <person name="Copeland A."/>
            <person name="Grisel N."/>
            <person name="Haridas S."/>
            <person name="Kipfer T."/>
            <person name="LaButti K."/>
            <person name="Lindquist E."/>
            <person name="Lipzen A."/>
            <person name="Maire R."/>
            <person name="Meier B."/>
            <person name="Mihaltcheva S."/>
            <person name="Molinier V."/>
            <person name="Murat C."/>
            <person name="Poggeler S."/>
            <person name="Quandt C.A."/>
            <person name="Sperisen C."/>
            <person name="Tritt A."/>
            <person name="Tisserant E."/>
            <person name="Crous P.W."/>
            <person name="Henrissat B."/>
            <person name="Nehls U."/>
            <person name="Egli S."/>
            <person name="Spatafora J.W."/>
            <person name="Grigoriev I.V."/>
            <person name="Martin F.M."/>
        </authorList>
    </citation>
    <scope>NUCLEOTIDE SEQUENCE [LARGE SCALE GENOMIC DNA]</scope>
    <source>
        <strain evidence="2 3">CBS 459.81</strain>
    </source>
</reference>